<sequence length="39" mass="4463">MRPRSLFVVIPAQAGIQKLRTHVTETLRLWIPAFAGMTR</sequence>
<evidence type="ECO:0000313" key="2">
    <source>
        <dbReference type="Proteomes" id="UP000244013"/>
    </source>
</evidence>
<name>A0A2T5U7S4_9SPHN</name>
<protein>
    <submittedName>
        <fullName evidence="1">Uncharacterized protein</fullName>
    </submittedName>
</protein>
<dbReference type="AlphaFoldDB" id="A0A2T5U7S4"/>
<accession>A0A2T5U7S4</accession>
<comment type="caution">
    <text evidence="1">The sequence shown here is derived from an EMBL/GenBank/DDBJ whole genome shotgun (WGS) entry which is preliminary data.</text>
</comment>
<dbReference type="Proteomes" id="UP000244013">
    <property type="component" value="Unassembled WGS sequence"/>
</dbReference>
<proteinExistence type="predicted"/>
<evidence type="ECO:0000313" key="1">
    <source>
        <dbReference type="EMBL" id="PTW47579.1"/>
    </source>
</evidence>
<organism evidence="1 2">
    <name type="scientific">Sphingomonas faeni</name>
    <dbReference type="NCBI Taxonomy" id="185950"/>
    <lineage>
        <taxon>Bacteria</taxon>
        <taxon>Pseudomonadati</taxon>
        <taxon>Pseudomonadota</taxon>
        <taxon>Alphaproteobacteria</taxon>
        <taxon>Sphingomonadales</taxon>
        <taxon>Sphingomonadaceae</taxon>
        <taxon>Sphingomonas</taxon>
    </lineage>
</organism>
<dbReference type="EMBL" id="QAYE01000003">
    <property type="protein sequence ID" value="PTW47579.1"/>
    <property type="molecule type" value="Genomic_DNA"/>
</dbReference>
<reference evidence="1 2" key="1">
    <citation type="submission" date="2018-04" db="EMBL/GenBank/DDBJ databases">
        <title>Genomic Encyclopedia of Type Strains, Phase III (KMG-III): the genomes of soil and plant-associated and newly described type strains.</title>
        <authorList>
            <person name="Whitman W."/>
        </authorList>
    </citation>
    <scope>NUCLEOTIDE SEQUENCE [LARGE SCALE GENOMIC DNA]</scope>
    <source>
        <strain evidence="1 2">MA-olki</strain>
    </source>
</reference>
<gene>
    <name evidence="1" type="ORF">C8J25_103298</name>
</gene>